<gene>
    <name evidence="1" type="ORF">HPBE_LOCUS558</name>
</gene>
<name>A0A183F315_HELPZ</name>
<dbReference type="WBParaSite" id="HPBE_0000055701-mRNA-1">
    <property type="protein sequence ID" value="HPBE_0000055701-mRNA-1"/>
    <property type="gene ID" value="HPBE_0000055701"/>
</dbReference>
<evidence type="ECO:0000313" key="1">
    <source>
        <dbReference type="EMBL" id="VDO18940.1"/>
    </source>
</evidence>
<evidence type="ECO:0000313" key="3">
    <source>
        <dbReference type="WBParaSite" id="HPBE_0000055701-mRNA-1"/>
    </source>
</evidence>
<dbReference type="Proteomes" id="UP000050761">
    <property type="component" value="Unassembled WGS sequence"/>
</dbReference>
<proteinExistence type="predicted"/>
<dbReference type="EMBL" id="UZAH01000415">
    <property type="protein sequence ID" value="VDO18940.1"/>
    <property type="molecule type" value="Genomic_DNA"/>
</dbReference>
<keyword evidence="2" id="KW-1185">Reference proteome</keyword>
<sequence length="141" mass="15459">MSPFALILLVLSLEKEEIQVNRRQCEEKSSPFFRDSDVIPAACSYLSVYNCFAVGRSNFGPVRPGLTFKIAFTLVVEIGRCAILRQQGDDVGSGRLTLSGVVGTLNGVCLIRCQALAHFSLHLMLAIALPYNGTYKNCNEN</sequence>
<protein>
    <submittedName>
        <fullName evidence="3">Secreted protein</fullName>
    </submittedName>
</protein>
<accession>A0A183F315</accession>
<dbReference type="AlphaFoldDB" id="A0A183F315"/>
<evidence type="ECO:0000313" key="2">
    <source>
        <dbReference type="Proteomes" id="UP000050761"/>
    </source>
</evidence>
<reference evidence="3" key="2">
    <citation type="submission" date="2019-09" db="UniProtKB">
        <authorList>
            <consortium name="WormBaseParasite"/>
        </authorList>
    </citation>
    <scope>IDENTIFICATION</scope>
</reference>
<accession>A0A3P7TAS2</accession>
<organism evidence="2 3">
    <name type="scientific">Heligmosomoides polygyrus</name>
    <name type="common">Parasitic roundworm</name>
    <dbReference type="NCBI Taxonomy" id="6339"/>
    <lineage>
        <taxon>Eukaryota</taxon>
        <taxon>Metazoa</taxon>
        <taxon>Ecdysozoa</taxon>
        <taxon>Nematoda</taxon>
        <taxon>Chromadorea</taxon>
        <taxon>Rhabditida</taxon>
        <taxon>Rhabditina</taxon>
        <taxon>Rhabditomorpha</taxon>
        <taxon>Strongyloidea</taxon>
        <taxon>Heligmosomidae</taxon>
        <taxon>Heligmosomoides</taxon>
    </lineage>
</organism>
<reference evidence="1 2" key="1">
    <citation type="submission" date="2018-11" db="EMBL/GenBank/DDBJ databases">
        <authorList>
            <consortium name="Pathogen Informatics"/>
        </authorList>
    </citation>
    <scope>NUCLEOTIDE SEQUENCE [LARGE SCALE GENOMIC DNA]</scope>
</reference>